<dbReference type="AlphaFoldDB" id="A0A9E8KQJ7"/>
<protein>
    <submittedName>
        <fullName evidence="3">PEP-CTERM sorting domain-containing protein</fullName>
    </submittedName>
</protein>
<feature type="domain" description="Ice-binding protein C-terminal" evidence="2">
    <location>
        <begin position="269"/>
        <end position="291"/>
    </location>
</feature>
<feature type="signal peptide" evidence="1">
    <location>
        <begin position="1"/>
        <end position="23"/>
    </location>
</feature>
<dbReference type="NCBIfam" id="TIGR02595">
    <property type="entry name" value="PEP_CTERM"/>
    <property type="match status" value="1"/>
</dbReference>
<evidence type="ECO:0000313" key="4">
    <source>
        <dbReference type="Proteomes" id="UP001164472"/>
    </source>
</evidence>
<dbReference type="RefSeq" id="WP_251810903.1">
    <property type="nucleotide sequence ID" value="NZ_CP101527.1"/>
</dbReference>
<dbReference type="EMBL" id="CP101527">
    <property type="protein sequence ID" value="UZW75260.1"/>
    <property type="molecule type" value="Genomic_DNA"/>
</dbReference>
<evidence type="ECO:0000259" key="2">
    <source>
        <dbReference type="Pfam" id="PF07589"/>
    </source>
</evidence>
<accession>A0A9E8KQJ7</accession>
<reference evidence="3" key="1">
    <citation type="submission" date="2022-07" db="EMBL/GenBank/DDBJ databases">
        <title>Alkalimarinus sp. nov., isolated from gut of a Alitta virens.</title>
        <authorList>
            <person name="Yang A.I."/>
            <person name="Shin N.-R."/>
        </authorList>
    </citation>
    <scope>NUCLEOTIDE SEQUENCE</scope>
    <source>
        <strain evidence="3">FA028</strain>
    </source>
</reference>
<dbReference type="KEGG" id="asem:NNL22_01245"/>
<dbReference type="SUPFAM" id="SSF53300">
    <property type="entry name" value="vWA-like"/>
    <property type="match status" value="1"/>
</dbReference>
<evidence type="ECO:0000256" key="1">
    <source>
        <dbReference type="SAM" id="SignalP"/>
    </source>
</evidence>
<dbReference type="InterPro" id="IPR036465">
    <property type="entry name" value="vWFA_dom_sf"/>
</dbReference>
<organism evidence="3 4">
    <name type="scientific">Alkalimarinus sediminis</name>
    <dbReference type="NCBI Taxonomy" id="1632866"/>
    <lineage>
        <taxon>Bacteria</taxon>
        <taxon>Pseudomonadati</taxon>
        <taxon>Pseudomonadota</taxon>
        <taxon>Gammaproteobacteria</taxon>
        <taxon>Alteromonadales</taxon>
        <taxon>Alteromonadaceae</taxon>
        <taxon>Alkalimarinus</taxon>
    </lineage>
</organism>
<name>A0A9E8KQJ7_9ALTE</name>
<sequence>MKMSKLSKAMLIATAAISAPAFAVPITTDIISVVDESGSMRDEHTWLGGMITTLDSELAAVAGTDAFSAQYGLVGFGARSPHYTGHAHDMDAGTAGIQEFGSAAQYATATGSLVLSGGTEDGYSGIDTALNYTGQANSVTNIILVTDEDRDVVNGGLNYNNIKSALNGKNALLNAVLSVGVKCGDGSTALGMDSSGTGYKADGAGSFTTCSGAYNSYGSSSWNDYGTLALATGGAVWDLNQLRAGGLTADSFTAAFVDIKVQETIQQSTVPEPASIALLGLGLAGFGARRKFAKK</sequence>
<dbReference type="Proteomes" id="UP001164472">
    <property type="component" value="Chromosome"/>
</dbReference>
<proteinExistence type="predicted"/>
<dbReference type="InterPro" id="IPR013424">
    <property type="entry name" value="Ice-binding_C"/>
</dbReference>
<dbReference type="Gene3D" id="3.40.50.410">
    <property type="entry name" value="von Willebrand factor, type A domain"/>
    <property type="match status" value="1"/>
</dbReference>
<feature type="chain" id="PRO_5038411923" evidence="1">
    <location>
        <begin position="24"/>
        <end position="295"/>
    </location>
</feature>
<keyword evidence="4" id="KW-1185">Reference proteome</keyword>
<evidence type="ECO:0000313" key="3">
    <source>
        <dbReference type="EMBL" id="UZW75260.1"/>
    </source>
</evidence>
<dbReference type="Pfam" id="PF07589">
    <property type="entry name" value="PEP-CTERM"/>
    <property type="match status" value="1"/>
</dbReference>
<gene>
    <name evidence="3" type="ORF">NNL22_01245</name>
</gene>
<keyword evidence="1" id="KW-0732">Signal</keyword>